<keyword evidence="8" id="KW-1185">Reference proteome</keyword>
<organism evidence="7 8">
    <name type="scientific">Elliptochloris bilobata</name>
    <dbReference type="NCBI Taxonomy" id="381761"/>
    <lineage>
        <taxon>Eukaryota</taxon>
        <taxon>Viridiplantae</taxon>
        <taxon>Chlorophyta</taxon>
        <taxon>core chlorophytes</taxon>
        <taxon>Trebouxiophyceae</taxon>
        <taxon>Trebouxiophyceae incertae sedis</taxon>
        <taxon>Elliptochloris clade</taxon>
        <taxon>Elliptochloris</taxon>
    </lineage>
</organism>
<evidence type="ECO:0000256" key="5">
    <source>
        <dbReference type="SAM" id="MobiDB-lite"/>
    </source>
</evidence>
<feature type="domain" description="BRO1" evidence="6">
    <location>
        <begin position="6"/>
        <end position="399"/>
    </location>
</feature>
<keyword evidence="4" id="KW-0967">Endosome</keyword>
<dbReference type="AlphaFoldDB" id="A0AAW1SJH6"/>
<protein>
    <recommendedName>
        <fullName evidence="6">BRO1 domain-containing protein</fullName>
    </recommendedName>
</protein>
<evidence type="ECO:0000313" key="8">
    <source>
        <dbReference type="Proteomes" id="UP001445335"/>
    </source>
</evidence>
<dbReference type="PANTHER" id="PTHR23030">
    <property type="entry name" value="PCD6 INTERACTING PROTEIN-RELATED"/>
    <property type="match status" value="1"/>
</dbReference>
<comment type="caution">
    <text evidence="7">The sequence shown here is derived from an EMBL/GenBank/DDBJ whole genome shotgun (WGS) entry which is preliminary data.</text>
</comment>
<evidence type="ECO:0000256" key="4">
    <source>
        <dbReference type="ARBA" id="ARBA00022753"/>
    </source>
</evidence>
<dbReference type="Gene3D" id="1.20.140.50">
    <property type="entry name" value="alix/aip1 like domains"/>
    <property type="match status" value="1"/>
</dbReference>
<dbReference type="EMBL" id="JALJOU010000001">
    <property type="protein sequence ID" value="KAK9846563.1"/>
    <property type="molecule type" value="Genomic_DNA"/>
</dbReference>
<dbReference type="PROSITE" id="PS51180">
    <property type="entry name" value="BRO1"/>
    <property type="match status" value="1"/>
</dbReference>
<evidence type="ECO:0000259" key="6">
    <source>
        <dbReference type="PROSITE" id="PS51180"/>
    </source>
</evidence>
<feature type="compositionally biased region" description="Pro residues" evidence="5">
    <location>
        <begin position="791"/>
        <end position="808"/>
    </location>
</feature>
<keyword evidence="3" id="KW-0963">Cytoplasm</keyword>
<sequence length="1245" mass="133981">MVTSNMLLAVHCKKTDQVDLKGPISKFVTSTYGTQQAADAADDLAAVQQLRNDVAGLTGALPALRDTLAKYYRALSLMETRFPVGSDSEHVRLTFTWYDSFRPSKKTEQASIYYEKASVLFNMGAVLTQMALAADRGSDAGLKDAARRFQEAAGLFAELRDSASLRVEAPRPVDIGPECAGMLERLCLAQAQEVTYEKARADKKNPALLARLTKQVAVYYDEVGRMLAAFPLSQHFDRSWAAHVGVKAALYEADTQMAAGAALHEAEDVHVEISRLREAQRSLALTKKDVKLCGRDLADHLAATEAALTATLAKAERENSTVYLQRVPAFADLPAITPAPLVRALPPSDLDAAGENFFAGVIPDGSARALSRYTDAVDGLIRQLNDSLAAASDDARLRLREWDLPECLQALDAGTAVVLPEGLRTELEQLEDNGGVGHLHDLVAQIKELRRVAGEELGRVEGELQREAREDAELRQQYGRGWARPASAALNSTLLEKVAGYKANSVAAGESDSRLEARLQQQQAAFSALSLDHAVAQMPRLQAPMVSVGEVEPAAVVATLRQALDAIGRLSAERAGVEEALKVEKNKDNILPRIMAAGGQHDKLFAEELKKYEPLKAQAEENLVKSREVLDVIGKSQAAYKHVFGFAEWRSACEAAAAGVRASLSAYREVRDNLSEGLRFYMSLQEAIGTLSQQAGDYALTRRLQRDDMLEDMRHAGKAAAQARSAEDERAARERAQAQMSAMHLASAGSGGPPPQAGGPPQGYGAPHHGAQPPQQPSWPPQAYGYAPAQNYPPPPQYYQHQHPPPYGGGPGAASKARRQPHLEESVSISAPMKVQVLEQLGGSESTTAAPIWASFCGCSNGAWQGVQTAFSPVSGEPEPLWQDAKGRAVTELATYTVEERREDGGAILRRSVKAASVDALRQAVTTEHNEAVAWTEEEEVCEDEPGLVIFDGGTYSRGPARLLAAKDAALAEVAAERRESLERQLNLRLDVSTGVSGAAAPASTALDPDEHDQEEGPVIAAEADVGEPAARQTVMVEQCCAWGGEQRLRLRLTLSVGPGESELDIEVLRVALFREAWQCLAEADAEACILPESGHGAISARGGRPCPADLAGEWKVLDATGVHATEADPLSSEVRQLVVYYNQETRQRWKRGPGAPTDEGGAFWLPGGVALELRMVAAVSRGAAADAQEGVDLDHAGRGFVVSFSWLVRDGTLIGVQREYDAGGKLLEVRSRTAVRGGWVGGRM</sequence>
<evidence type="ECO:0000256" key="3">
    <source>
        <dbReference type="ARBA" id="ARBA00022490"/>
    </source>
</evidence>
<evidence type="ECO:0000313" key="7">
    <source>
        <dbReference type="EMBL" id="KAK9846563.1"/>
    </source>
</evidence>
<gene>
    <name evidence="7" type="ORF">WJX81_006620</name>
</gene>
<dbReference type="InterPro" id="IPR025304">
    <property type="entry name" value="ALIX_V_dom"/>
</dbReference>
<dbReference type="Gene3D" id="1.25.40.280">
    <property type="entry name" value="alix/aip1 like domains"/>
    <property type="match status" value="1"/>
</dbReference>
<dbReference type="PANTHER" id="PTHR23030:SF30">
    <property type="entry name" value="TYROSINE-PROTEIN PHOSPHATASE NON-RECEPTOR TYPE 23"/>
    <property type="match status" value="1"/>
</dbReference>
<evidence type="ECO:0000256" key="2">
    <source>
        <dbReference type="ARBA" id="ARBA00004496"/>
    </source>
</evidence>
<proteinExistence type="predicted"/>
<reference evidence="7 8" key="1">
    <citation type="journal article" date="2024" name="Nat. Commun.">
        <title>Phylogenomics reveals the evolutionary origins of lichenization in chlorophyte algae.</title>
        <authorList>
            <person name="Puginier C."/>
            <person name="Libourel C."/>
            <person name="Otte J."/>
            <person name="Skaloud P."/>
            <person name="Haon M."/>
            <person name="Grisel S."/>
            <person name="Petersen M."/>
            <person name="Berrin J.G."/>
            <person name="Delaux P.M."/>
            <person name="Dal Grande F."/>
            <person name="Keller J."/>
        </authorList>
    </citation>
    <scope>NUCLEOTIDE SEQUENCE [LARGE SCALE GENOMIC DNA]</scope>
    <source>
        <strain evidence="7 8">SAG 245.80</strain>
    </source>
</reference>
<dbReference type="Pfam" id="PF03097">
    <property type="entry name" value="BRO1"/>
    <property type="match status" value="1"/>
</dbReference>
<dbReference type="GO" id="GO:0043328">
    <property type="term" value="P:protein transport to vacuole involved in ubiquitin-dependent protein catabolic process via the multivesicular body sorting pathway"/>
    <property type="evidence" value="ECO:0007669"/>
    <property type="project" value="TreeGrafter"/>
</dbReference>
<feature type="region of interest" description="Disordered" evidence="5">
    <location>
        <begin position="714"/>
        <end position="828"/>
    </location>
</feature>
<feature type="compositionally biased region" description="Low complexity" evidence="5">
    <location>
        <begin position="763"/>
        <end position="773"/>
    </location>
</feature>
<feature type="compositionally biased region" description="Basic and acidic residues" evidence="5">
    <location>
        <begin position="725"/>
        <end position="736"/>
    </location>
</feature>
<comment type="subcellular location">
    <subcellularLocation>
        <location evidence="2">Cytoplasm</location>
    </subcellularLocation>
    <subcellularLocation>
        <location evidence="1">Endosome</location>
    </subcellularLocation>
</comment>
<dbReference type="SMART" id="SM01041">
    <property type="entry name" value="BRO1"/>
    <property type="match status" value="1"/>
</dbReference>
<feature type="compositionally biased region" description="Low complexity" evidence="5">
    <location>
        <begin position="737"/>
        <end position="748"/>
    </location>
</feature>
<accession>A0AAW1SJH6</accession>
<name>A0AAW1SJH6_9CHLO</name>
<dbReference type="Pfam" id="PF13949">
    <property type="entry name" value="ALIX_LYPXL_bnd"/>
    <property type="match status" value="1"/>
</dbReference>
<dbReference type="InterPro" id="IPR004328">
    <property type="entry name" value="BRO1_dom"/>
</dbReference>
<dbReference type="InterPro" id="IPR038499">
    <property type="entry name" value="BRO1_sf"/>
</dbReference>
<dbReference type="Gene3D" id="1.20.120.560">
    <property type="entry name" value="alix/aip1 in complex with the ypdl late domain"/>
    <property type="match status" value="1"/>
</dbReference>
<evidence type="ECO:0000256" key="1">
    <source>
        <dbReference type="ARBA" id="ARBA00004177"/>
    </source>
</evidence>
<feature type="compositionally biased region" description="Low complexity" evidence="5">
    <location>
        <begin position="781"/>
        <end position="790"/>
    </location>
</feature>
<dbReference type="Proteomes" id="UP001445335">
    <property type="component" value="Unassembled WGS sequence"/>
</dbReference>
<dbReference type="GO" id="GO:0005768">
    <property type="term" value="C:endosome"/>
    <property type="evidence" value="ECO:0007669"/>
    <property type="project" value="UniProtKB-SubCell"/>
</dbReference>